<dbReference type="EMBL" id="QFOZ01000014">
    <property type="protein sequence ID" value="PZP88261.1"/>
    <property type="molecule type" value="Genomic_DNA"/>
</dbReference>
<dbReference type="InterPro" id="IPR000383">
    <property type="entry name" value="Xaa-Pro-like_dom"/>
</dbReference>
<dbReference type="SMART" id="SM00939">
    <property type="entry name" value="PepX_C"/>
    <property type="match status" value="1"/>
</dbReference>
<proteinExistence type="predicted"/>
<dbReference type="RefSeq" id="WP_290598635.1">
    <property type="nucleotide sequence ID" value="NZ_JBHWSZ010000002.1"/>
</dbReference>
<sequence length="675" mass="74078">MRTRVTSVPFTTATKGVTTKAATTKAATVTKVAAATVGAVAMVIGASLGSSPASAAMVQATVQPGVYSTHRASSADVPSKTGLRFAPASLANPRDVAWNQHANWTEHYFTTPDGTTIHADVLRPKGIPDNVRTPVIMSVGPYFNHLSEVGVGDAVTNPERIRTLLDPTIPNHPNPRFHDFLNDAKVMEAGYTWVQVDLRGTGASTGCLDWNGPGEQQDVVTAVEWAAVQPWSNGRVGLFGKSYDGVTGLIAAGNQPRGLAAVVAQEPAMEPYTYLYNNEVPYYNAIGTSLSYDEIAASPGRVLHDTPEYMKNSVYEVAHPHCLSDNLRNSLDPIRSHKYWRDRSFLTKTHNSPVPLFISAGLIEDNTEPDGLVELLKDRKAPTRGWLGMWNHVRANEKDAKGNIKVGRPGYFAEVMDFYAHYLKGAVTRFRPNFIVQDNTGRWRVQSSWPQPNRTVTFAGPRGIVRYGTALAARTYGNGQAIPQADAQSLNREKGIWAYMAPQARDLHLSGNVRVRATVRYNGVTGKYGQAADKKTTAQRMQALLWEDASLNANIYDVAPNGKTLLITRGAVVVRQGTSTVNFQALPNDWVLWRGHRLAIRLVSSNRENFFAMKAQEPIEVLSSSVTMDIDDARHQDTYGGKPLYWQEYMNEAGCYPSADYVCKWEGPKDSAPTP</sequence>
<protein>
    <recommendedName>
        <fullName evidence="2">Xaa-Pro dipeptidyl-peptidase C-terminal domain-containing protein</fullName>
    </recommendedName>
</protein>
<dbReference type="AlphaFoldDB" id="A0A2W5I862"/>
<evidence type="ECO:0000313" key="4">
    <source>
        <dbReference type="Proteomes" id="UP000248606"/>
    </source>
</evidence>
<dbReference type="SUPFAM" id="SSF49785">
    <property type="entry name" value="Galactose-binding domain-like"/>
    <property type="match status" value="1"/>
</dbReference>
<dbReference type="SUPFAM" id="SSF53474">
    <property type="entry name" value="alpha/beta-Hydrolases"/>
    <property type="match status" value="1"/>
</dbReference>
<accession>A0A2W5I862</accession>
<dbReference type="Pfam" id="PF08530">
    <property type="entry name" value="PepX_C"/>
    <property type="match status" value="1"/>
</dbReference>
<feature type="domain" description="Xaa-Pro dipeptidyl-peptidase C-terminal" evidence="2">
    <location>
        <begin position="416"/>
        <end position="627"/>
    </location>
</feature>
<gene>
    <name evidence="3" type="ORF">DI579_07095</name>
</gene>
<dbReference type="GO" id="GO:0008239">
    <property type="term" value="F:dipeptidyl-peptidase activity"/>
    <property type="evidence" value="ECO:0007669"/>
    <property type="project" value="InterPro"/>
</dbReference>
<evidence type="ECO:0000313" key="3">
    <source>
        <dbReference type="EMBL" id="PZP88261.1"/>
    </source>
</evidence>
<reference evidence="3 4" key="1">
    <citation type="submission" date="2017-08" db="EMBL/GenBank/DDBJ databases">
        <title>Infants hospitalized years apart are colonized by the same room-sourced microbial strains.</title>
        <authorList>
            <person name="Brooks B."/>
            <person name="Olm M.R."/>
            <person name="Firek B.A."/>
            <person name="Baker R."/>
            <person name="Thomas B.C."/>
            <person name="Morowitz M.J."/>
            <person name="Banfield J.F."/>
        </authorList>
    </citation>
    <scope>NUCLEOTIDE SEQUENCE [LARGE SCALE GENOMIC DNA]</scope>
    <source>
        <strain evidence="3">S2_006_000_R1_57</strain>
    </source>
</reference>
<dbReference type="Gene3D" id="3.40.50.1820">
    <property type="entry name" value="alpha/beta hydrolase"/>
    <property type="match status" value="2"/>
</dbReference>
<evidence type="ECO:0000259" key="2">
    <source>
        <dbReference type="SMART" id="SM00939"/>
    </source>
</evidence>
<dbReference type="InterPro" id="IPR029058">
    <property type="entry name" value="AB_hydrolase_fold"/>
</dbReference>
<organism evidence="3 4">
    <name type="scientific">Lawsonella clevelandensis</name>
    <dbReference type="NCBI Taxonomy" id="1528099"/>
    <lineage>
        <taxon>Bacteria</taxon>
        <taxon>Bacillati</taxon>
        <taxon>Actinomycetota</taxon>
        <taxon>Actinomycetes</taxon>
        <taxon>Mycobacteriales</taxon>
        <taxon>Lawsonellaceae</taxon>
        <taxon>Lawsonella</taxon>
    </lineage>
</organism>
<evidence type="ECO:0000256" key="1">
    <source>
        <dbReference type="ARBA" id="ARBA00022801"/>
    </source>
</evidence>
<comment type="caution">
    <text evidence="3">The sequence shown here is derived from an EMBL/GenBank/DDBJ whole genome shotgun (WGS) entry which is preliminary data.</text>
</comment>
<dbReference type="InterPro" id="IPR013736">
    <property type="entry name" value="Xaa-Pro_dipept_C"/>
</dbReference>
<dbReference type="Proteomes" id="UP000248606">
    <property type="component" value="Unassembled WGS sequence"/>
</dbReference>
<keyword evidence="1" id="KW-0378">Hydrolase</keyword>
<dbReference type="InterPro" id="IPR005674">
    <property type="entry name" value="CocE/Ser_esterase"/>
</dbReference>
<dbReference type="InterPro" id="IPR008979">
    <property type="entry name" value="Galactose-bd-like_sf"/>
</dbReference>
<dbReference type="Pfam" id="PF02129">
    <property type="entry name" value="Peptidase_S15"/>
    <property type="match status" value="1"/>
</dbReference>
<name>A0A2W5I862_9ACTN</name>
<dbReference type="NCBIfam" id="TIGR00976">
    <property type="entry name" value="CocE_NonD"/>
    <property type="match status" value="1"/>
</dbReference>